<feature type="transmembrane region" description="Helical" evidence="7">
    <location>
        <begin position="79"/>
        <end position="96"/>
    </location>
</feature>
<feature type="transmembrane region" description="Helical" evidence="7">
    <location>
        <begin position="338"/>
        <end position="355"/>
    </location>
</feature>
<feature type="domain" description="Major facilitator superfamily (MFS) profile" evidence="8">
    <location>
        <begin position="13"/>
        <end position="450"/>
    </location>
</feature>
<dbReference type="GO" id="GO:0022857">
    <property type="term" value="F:transmembrane transporter activity"/>
    <property type="evidence" value="ECO:0007669"/>
    <property type="project" value="InterPro"/>
</dbReference>
<feature type="transmembrane region" description="Helical" evidence="7">
    <location>
        <begin position="9"/>
        <end position="29"/>
    </location>
</feature>
<evidence type="ECO:0000256" key="2">
    <source>
        <dbReference type="ARBA" id="ARBA00022448"/>
    </source>
</evidence>
<dbReference type="PROSITE" id="PS50850">
    <property type="entry name" value="MFS"/>
    <property type="match status" value="1"/>
</dbReference>
<comment type="caution">
    <text evidence="9">The sequence shown here is derived from an EMBL/GenBank/DDBJ whole genome shotgun (WGS) entry which is preliminary data.</text>
</comment>
<dbReference type="InterPro" id="IPR020846">
    <property type="entry name" value="MFS_dom"/>
</dbReference>
<proteinExistence type="predicted"/>
<feature type="region of interest" description="Disordered" evidence="6">
    <location>
        <begin position="236"/>
        <end position="255"/>
    </location>
</feature>
<dbReference type="InterPro" id="IPR005828">
    <property type="entry name" value="MFS_sugar_transport-like"/>
</dbReference>
<feature type="transmembrane region" description="Helical" evidence="7">
    <location>
        <begin position="422"/>
        <end position="445"/>
    </location>
</feature>
<name>A0A0B2AQG3_9MICC</name>
<evidence type="ECO:0000256" key="4">
    <source>
        <dbReference type="ARBA" id="ARBA00022989"/>
    </source>
</evidence>
<dbReference type="Proteomes" id="UP000030982">
    <property type="component" value="Unassembled WGS sequence"/>
</dbReference>
<feature type="transmembrane region" description="Helical" evidence="7">
    <location>
        <begin position="137"/>
        <end position="158"/>
    </location>
</feature>
<keyword evidence="4 7" id="KW-1133">Transmembrane helix</keyword>
<keyword evidence="3 7" id="KW-0812">Transmembrane</keyword>
<dbReference type="InterPro" id="IPR036259">
    <property type="entry name" value="MFS_trans_sf"/>
</dbReference>
<accession>A0A0B2AQG3</accession>
<dbReference type="Gene3D" id="1.20.1250.20">
    <property type="entry name" value="MFS general substrate transporter like domains"/>
    <property type="match status" value="1"/>
</dbReference>
<evidence type="ECO:0000313" key="9">
    <source>
        <dbReference type="EMBL" id="KHL04068.1"/>
    </source>
</evidence>
<gene>
    <name evidence="9" type="ORF">LK10_07030</name>
</gene>
<evidence type="ECO:0000256" key="6">
    <source>
        <dbReference type="SAM" id="MobiDB-lite"/>
    </source>
</evidence>
<evidence type="ECO:0000256" key="5">
    <source>
        <dbReference type="ARBA" id="ARBA00023136"/>
    </source>
</evidence>
<dbReference type="GO" id="GO:0005886">
    <property type="term" value="C:plasma membrane"/>
    <property type="evidence" value="ECO:0007669"/>
    <property type="project" value="UniProtKB-SubCell"/>
</dbReference>
<reference evidence="9 10" key="1">
    <citation type="submission" date="2014-09" db="EMBL/GenBank/DDBJ databases">
        <title>Genome sequence of Sinomonas sp. MUSC 117.</title>
        <authorList>
            <person name="Lee L.-H."/>
        </authorList>
    </citation>
    <scope>NUCLEOTIDE SEQUENCE [LARGE SCALE GENOMIC DNA]</scope>
    <source>
        <strain evidence="9 10">MUSC 117</strain>
    </source>
</reference>
<feature type="compositionally biased region" description="Low complexity" evidence="6">
    <location>
        <begin position="240"/>
        <end position="252"/>
    </location>
</feature>
<feature type="transmembrane region" description="Helical" evidence="7">
    <location>
        <begin position="102"/>
        <end position="125"/>
    </location>
</feature>
<dbReference type="STRING" id="1338436.LK10_07030"/>
<keyword evidence="5 7" id="KW-0472">Membrane</keyword>
<dbReference type="Pfam" id="PF00083">
    <property type="entry name" value="Sugar_tr"/>
    <property type="match status" value="1"/>
</dbReference>
<protein>
    <submittedName>
        <fullName evidence="9">MFS transporter</fullName>
    </submittedName>
</protein>
<sequence>MDRLPIGRVHWKVVVAVGLGLFFDMYEVFLSGSMSVALGKDFRLSGLELKLLLASAFLGMFLGAALLGRLADRLGRRKAFLFNLVWYSIWSLVGAFSPNAGFLVFARFMAGIGVGAEYPVADAYLSDVLPKDKRGRLATWAYTSSFVAVPVVGFLALWLNTTPMLGISGWRWLLALGGVGAVVVLFLRRSLPESPRWLNSVGRTEEARQALEVFAHGAGTSVSELEKAAVREATPGEAVPSQAAPQSQAAPSIDQDERRSLSHLGKAPYRGRLVMLVIFHVFQTFGYYGFGTLAALVLVASGHSVTNSLLFTALSFLGYPIGSLVSTPLVARFERKHLLIASIIALAASGVAFSVSGNDALIVVFGFLTTLISNVFSNVYHIYQAEIFPTALRATAVGWTYSLSRLSSGALPFILLPVLDGFGALAMFGVVAVALAIIAVTVGILGPRTTRRSLAEINPV</sequence>
<feature type="transmembrane region" description="Helical" evidence="7">
    <location>
        <begin position="49"/>
        <end position="67"/>
    </location>
</feature>
<dbReference type="CDD" id="cd17316">
    <property type="entry name" value="MFS_SV2_like"/>
    <property type="match status" value="1"/>
</dbReference>
<organism evidence="9 10">
    <name type="scientific">Sinomonas humi</name>
    <dbReference type="NCBI Taxonomy" id="1338436"/>
    <lineage>
        <taxon>Bacteria</taxon>
        <taxon>Bacillati</taxon>
        <taxon>Actinomycetota</taxon>
        <taxon>Actinomycetes</taxon>
        <taxon>Micrococcales</taxon>
        <taxon>Micrococcaceae</taxon>
        <taxon>Sinomonas</taxon>
    </lineage>
</organism>
<feature type="transmembrane region" description="Helical" evidence="7">
    <location>
        <begin position="170"/>
        <end position="187"/>
    </location>
</feature>
<dbReference type="SUPFAM" id="SSF103473">
    <property type="entry name" value="MFS general substrate transporter"/>
    <property type="match status" value="1"/>
</dbReference>
<evidence type="ECO:0000256" key="7">
    <source>
        <dbReference type="SAM" id="Phobius"/>
    </source>
</evidence>
<feature type="transmembrane region" description="Helical" evidence="7">
    <location>
        <begin position="361"/>
        <end position="383"/>
    </location>
</feature>
<feature type="transmembrane region" description="Helical" evidence="7">
    <location>
        <begin position="273"/>
        <end position="297"/>
    </location>
</feature>
<evidence type="ECO:0000313" key="10">
    <source>
        <dbReference type="Proteomes" id="UP000030982"/>
    </source>
</evidence>
<evidence type="ECO:0000256" key="3">
    <source>
        <dbReference type="ARBA" id="ARBA00022692"/>
    </source>
</evidence>
<evidence type="ECO:0000259" key="8">
    <source>
        <dbReference type="PROSITE" id="PS50850"/>
    </source>
</evidence>
<keyword evidence="2" id="KW-0813">Transport</keyword>
<dbReference type="EMBL" id="JTDL01000087">
    <property type="protein sequence ID" value="KHL04068.1"/>
    <property type="molecule type" value="Genomic_DNA"/>
</dbReference>
<feature type="transmembrane region" description="Helical" evidence="7">
    <location>
        <begin position="395"/>
        <end position="416"/>
    </location>
</feature>
<dbReference type="AlphaFoldDB" id="A0A0B2AQG3"/>
<dbReference type="PANTHER" id="PTHR23511">
    <property type="entry name" value="SYNAPTIC VESICLE GLYCOPROTEIN 2"/>
    <property type="match status" value="1"/>
</dbReference>
<comment type="subcellular location">
    <subcellularLocation>
        <location evidence="1">Cell membrane</location>
        <topology evidence="1">Multi-pass membrane protein</topology>
    </subcellularLocation>
</comment>
<feature type="transmembrane region" description="Helical" evidence="7">
    <location>
        <begin position="309"/>
        <end position="331"/>
    </location>
</feature>
<keyword evidence="10" id="KW-1185">Reference proteome</keyword>
<evidence type="ECO:0000256" key="1">
    <source>
        <dbReference type="ARBA" id="ARBA00004651"/>
    </source>
</evidence>
<dbReference type="PANTHER" id="PTHR23511:SF34">
    <property type="entry name" value="SYNAPTIC VESICLE GLYCOPROTEIN 2"/>
    <property type="match status" value="1"/>
</dbReference>